<organism evidence="4 5">
    <name type="scientific">Chrysochromulina tobinii</name>
    <dbReference type="NCBI Taxonomy" id="1460289"/>
    <lineage>
        <taxon>Eukaryota</taxon>
        <taxon>Haptista</taxon>
        <taxon>Haptophyta</taxon>
        <taxon>Prymnesiophyceae</taxon>
        <taxon>Prymnesiales</taxon>
        <taxon>Chrysochromulinaceae</taxon>
        <taxon>Chrysochromulina</taxon>
    </lineage>
</organism>
<evidence type="ECO:0000313" key="5">
    <source>
        <dbReference type="Proteomes" id="UP000037460"/>
    </source>
</evidence>
<accession>A0A0M0J5B6</accession>
<reference evidence="5" key="1">
    <citation type="journal article" date="2015" name="PLoS Genet.">
        <title>Genome Sequence and Transcriptome Analyses of Chrysochromulina tobin: Metabolic Tools for Enhanced Algal Fitness in the Prominent Order Prymnesiales (Haptophyceae).</title>
        <authorList>
            <person name="Hovde B.T."/>
            <person name="Deodato C.R."/>
            <person name="Hunsperger H.M."/>
            <person name="Ryken S.A."/>
            <person name="Yost W."/>
            <person name="Jha R.K."/>
            <person name="Patterson J."/>
            <person name="Monnat R.J. Jr."/>
            <person name="Barlow S.B."/>
            <person name="Starkenburg S.R."/>
            <person name="Cattolico R.A."/>
        </authorList>
    </citation>
    <scope>NUCLEOTIDE SEQUENCE</scope>
    <source>
        <strain evidence="5">CCMP291</strain>
    </source>
</reference>
<evidence type="ECO:0000256" key="1">
    <source>
        <dbReference type="PROSITE-ProRule" id="PRU00042"/>
    </source>
</evidence>
<proteinExistence type="predicted"/>
<dbReference type="PROSITE" id="PS50157">
    <property type="entry name" value="ZINC_FINGER_C2H2_2"/>
    <property type="match status" value="1"/>
</dbReference>
<dbReference type="PROSITE" id="PS00028">
    <property type="entry name" value="ZINC_FINGER_C2H2_1"/>
    <property type="match status" value="1"/>
</dbReference>
<dbReference type="OrthoDB" id="654211at2759"/>
<gene>
    <name evidence="4" type="ORF">Ctob_006641</name>
</gene>
<feature type="domain" description="C2H2-type" evidence="3">
    <location>
        <begin position="49"/>
        <end position="78"/>
    </location>
</feature>
<dbReference type="EMBL" id="JWZX01003343">
    <property type="protein sequence ID" value="KOO21675.1"/>
    <property type="molecule type" value="Genomic_DNA"/>
</dbReference>
<sequence length="107" mass="11811">MGPVPVPDWHISARSRSKPALNPRRKERDPEAAAKAAEGIRLRRAEDGLLCKVCGQVFHSRKEVLKHIEKTGHVRDPSAAPGGLPDNMFFIPGDQSARVVKGQLRIE</sequence>
<dbReference type="AlphaFoldDB" id="A0A0M0J5B6"/>
<keyword evidence="5" id="KW-1185">Reference proteome</keyword>
<feature type="region of interest" description="Disordered" evidence="2">
    <location>
        <begin position="1"/>
        <end position="36"/>
    </location>
</feature>
<name>A0A0M0J5B6_9EUKA</name>
<evidence type="ECO:0000259" key="3">
    <source>
        <dbReference type="PROSITE" id="PS50157"/>
    </source>
</evidence>
<dbReference type="GO" id="GO:0008270">
    <property type="term" value="F:zinc ion binding"/>
    <property type="evidence" value="ECO:0007669"/>
    <property type="project" value="UniProtKB-KW"/>
</dbReference>
<evidence type="ECO:0000313" key="4">
    <source>
        <dbReference type="EMBL" id="KOO21675.1"/>
    </source>
</evidence>
<keyword evidence="1" id="KW-0862">Zinc</keyword>
<dbReference type="InterPro" id="IPR013087">
    <property type="entry name" value="Znf_C2H2_type"/>
</dbReference>
<evidence type="ECO:0000256" key="2">
    <source>
        <dbReference type="SAM" id="MobiDB-lite"/>
    </source>
</evidence>
<protein>
    <recommendedName>
        <fullName evidence="3">C2H2-type domain-containing protein</fullName>
    </recommendedName>
</protein>
<dbReference type="Proteomes" id="UP000037460">
    <property type="component" value="Unassembled WGS sequence"/>
</dbReference>
<keyword evidence="1" id="KW-0479">Metal-binding</keyword>
<keyword evidence="1" id="KW-0863">Zinc-finger</keyword>
<feature type="compositionally biased region" description="Basic and acidic residues" evidence="2">
    <location>
        <begin position="24"/>
        <end position="36"/>
    </location>
</feature>
<comment type="caution">
    <text evidence="4">The sequence shown here is derived from an EMBL/GenBank/DDBJ whole genome shotgun (WGS) entry which is preliminary data.</text>
</comment>